<dbReference type="PANTHER" id="PTHR20930">
    <property type="entry name" value="OVARIAN CARCINOMA ANTIGEN CA125-RELATED"/>
    <property type="match status" value="1"/>
</dbReference>
<dbReference type="Proteomes" id="UP000188324">
    <property type="component" value="Chromosome"/>
</dbReference>
<keyword evidence="5" id="KW-1185">Reference proteome</keyword>
<evidence type="ECO:0000259" key="3">
    <source>
        <dbReference type="Pfam" id="PF16158"/>
    </source>
</evidence>
<organism evidence="4 5">
    <name type="scientific">Tessaracoccus flavus</name>
    <dbReference type="NCBI Taxonomy" id="1610493"/>
    <lineage>
        <taxon>Bacteria</taxon>
        <taxon>Bacillati</taxon>
        <taxon>Actinomycetota</taxon>
        <taxon>Actinomycetes</taxon>
        <taxon>Propionibacteriales</taxon>
        <taxon>Propionibacteriaceae</taxon>
        <taxon>Tessaracoccus</taxon>
    </lineage>
</organism>
<dbReference type="InterPro" id="IPR032350">
    <property type="entry name" value="Nbr1_FW"/>
</dbReference>
<proteinExistence type="predicted"/>
<accession>A0A1Q2CIP0</accession>
<dbReference type="AlphaFoldDB" id="A0A1Q2CIP0"/>
<dbReference type="KEGG" id="tfl:RPIT_14790"/>
<keyword evidence="2" id="KW-0732">Signal</keyword>
<feature type="compositionally biased region" description="Low complexity" evidence="1">
    <location>
        <begin position="38"/>
        <end position="53"/>
    </location>
</feature>
<gene>
    <name evidence="4" type="ORF">RPIT_14790</name>
</gene>
<dbReference type="InterPro" id="IPR013783">
    <property type="entry name" value="Ig-like_fold"/>
</dbReference>
<dbReference type="Pfam" id="PF16158">
    <property type="entry name" value="N_BRCA1_IG"/>
    <property type="match status" value="1"/>
</dbReference>
<dbReference type="EMBL" id="CP019605">
    <property type="protein sequence ID" value="AQP45915.1"/>
    <property type="molecule type" value="Genomic_DNA"/>
</dbReference>
<evidence type="ECO:0000313" key="5">
    <source>
        <dbReference type="Proteomes" id="UP000188324"/>
    </source>
</evidence>
<sequence>MTRRWVAVLTLCAFATGCSASFTLDGTSPTAPPQPTRAAGSTPAAESSAAATPDEADCAPDAALAGHLSTPDGTQLPSGTTFEKSWRLVNTGCGSWPEGTELIHLDGDLTSAGPAPTARPIVPGGTADITVSVTTPGEPGSYRGAWQLRAPDGRQFGTVLTSEIVTVADVTETGTVLVPLQPIPVFPSILAPEGFPPAGATPTADASGHPPSADADEVRRAVSLRVDLNVIDYNLVASDKTKKLIFIEPDIVLTSLRPTDTYTHELCAGGETSVRVVTELSLVDHVVHSRSAATLSVGSSCVTGTPQDTRVYNLVAGDGQTVATSGWGSVSGGAYDIAVSLTNEPWQR</sequence>
<dbReference type="PANTHER" id="PTHR20930:SF0">
    <property type="entry name" value="PROTEIN ILRUN"/>
    <property type="match status" value="1"/>
</dbReference>
<dbReference type="Gene3D" id="2.60.40.10">
    <property type="entry name" value="Immunoglobulins"/>
    <property type="match status" value="1"/>
</dbReference>
<feature type="signal peptide" evidence="2">
    <location>
        <begin position="1"/>
        <end position="20"/>
    </location>
</feature>
<dbReference type="CDD" id="cd14947">
    <property type="entry name" value="NBR1_like"/>
    <property type="match status" value="1"/>
</dbReference>
<feature type="chain" id="PRO_5014544520" description="Nbr1 FW domain-containing protein" evidence="2">
    <location>
        <begin position="21"/>
        <end position="348"/>
    </location>
</feature>
<feature type="domain" description="Nbr1 FW" evidence="3">
    <location>
        <begin position="70"/>
        <end position="164"/>
    </location>
</feature>
<evidence type="ECO:0000313" key="4">
    <source>
        <dbReference type="EMBL" id="AQP45915.1"/>
    </source>
</evidence>
<dbReference type="RefSeq" id="WP_077344113.1">
    <property type="nucleotide sequence ID" value="NZ_CP019605.1"/>
</dbReference>
<evidence type="ECO:0000256" key="1">
    <source>
        <dbReference type="SAM" id="MobiDB-lite"/>
    </source>
</evidence>
<name>A0A1Q2CIP0_9ACTN</name>
<feature type="region of interest" description="Disordered" evidence="1">
    <location>
        <begin position="26"/>
        <end position="55"/>
    </location>
</feature>
<reference evidence="4 5" key="1">
    <citation type="journal article" date="2016" name="Int. J. Syst. Evol. Microbiol.">
        <title>Tessaracoccus flavus sp. nov., isolated from the drainage system of a lindane-producing factory.</title>
        <authorList>
            <person name="Kumari R."/>
            <person name="Singh P."/>
            <person name="Schumann P."/>
            <person name="Lal R."/>
        </authorList>
    </citation>
    <scope>NUCLEOTIDE SEQUENCE [LARGE SCALE GENOMIC DNA]</scope>
    <source>
        <strain evidence="4 5">RP1T</strain>
    </source>
</reference>
<feature type="region of interest" description="Disordered" evidence="1">
    <location>
        <begin position="194"/>
        <end position="215"/>
    </location>
</feature>
<evidence type="ECO:0000256" key="2">
    <source>
        <dbReference type="SAM" id="SignalP"/>
    </source>
</evidence>
<protein>
    <recommendedName>
        <fullName evidence="3">Nbr1 FW domain-containing protein</fullName>
    </recommendedName>
</protein>
<dbReference type="STRING" id="1610493.RPIT_14790"/>
<dbReference type="OrthoDB" id="166850at2"/>
<dbReference type="PROSITE" id="PS51257">
    <property type="entry name" value="PROKAR_LIPOPROTEIN"/>
    <property type="match status" value="1"/>
</dbReference>
<dbReference type="GO" id="GO:0005975">
    <property type="term" value="P:carbohydrate metabolic process"/>
    <property type="evidence" value="ECO:0007669"/>
    <property type="project" value="UniProtKB-ARBA"/>
</dbReference>